<dbReference type="GO" id="GO:0003700">
    <property type="term" value="F:DNA-binding transcription factor activity"/>
    <property type="evidence" value="ECO:0007669"/>
    <property type="project" value="TreeGrafter"/>
</dbReference>
<dbReference type="AlphaFoldDB" id="A0A7Z6ZSA1"/>
<dbReference type="CDD" id="cd00093">
    <property type="entry name" value="HTH_XRE"/>
    <property type="match status" value="1"/>
</dbReference>
<name>A0A7Z6ZSA1_9GAMM</name>
<dbReference type="GO" id="GO:0003677">
    <property type="term" value="F:DNA binding"/>
    <property type="evidence" value="ECO:0007669"/>
    <property type="project" value="UniProtKB-KW"/>
</dbReference>
<accession>A0A7Z6ZSA1</accession>
<dbReference type="SUPFAM" id="SSF47413">
    <property type="entry name" value="lambda repressor-like DNA-binding domains"/>
    <property type="match status" value="1"/>
</dbReference>
<evidence type="ECO:0000259" key="7">
    <source>
        <dbReference type="PROSITE" id="PS50943"/>
    </source>
</evidence>
<evidence type="ECO:0000256" key="6">
    <source>
        <dbReference type="SAM" id="Phobius"/>
    </source>
</evidence>
<dbReference type="GO" id="GO:0005829">
    <property type="term" value="C:cytosol"/>
    <property type="evidence" value="ECO:0007669"/>
    <property type="project" value="TreeGrafter"/>
</dbReference>
<reference evidence="9" key="1">
    <citation type="journal article" date="2018" name="Front. Microbiol.">
        <title>Genome-Based Analysis Reveals the Taxonomy and Diversity of the Family Idiomarinaceae.</title>
        <authorList>
            <person name="Liu Y."/>
            <person name="Lai Q."/>
            <person name="Shao Z."/>
        </authorList>
    </citation>
    <scope>NUCLEOTIDE SEQUENCE [LARGE SCALE GENOMIC DNA]</scope>
    <source>
        <strain evidence="9">KYW314</strain>
    </source>
</reference>
<keyword evidence="3 6" id="KW-1133">Transmembrane helix</keyword>
<feature type="transmembrane region" description="Helical" evidence="6">
    <location>
        <begin position="118"/>
        <end position="140"/>
    </location>
</feature>
<keyword evidence="4" id="KW-0238">DNA-binding</keyword>
<dbReference type="PANTHER" id="PTHR46797">
    <property type="entry name" value="HTH-TYPE TRANSCRIPTIONAL REGULATOR"/>
    <property type="match status" value="1"/>
</dbReference>
<evidence type="ECO:0000256" key="1">
    <source>
        <dbReference type="ARBA" id="ARBA00004141"/>
    </source>
</evidence>
<dbReference type="RefSeq" id="WP_169931127.1">
    <property type="nucleotide sequence ID" value="NZ_PIPR01000002.1"/>
</dbReference>
<keyword evidence="5 6" id="KW-0472">Membrane</keyword>
<dbReference type="Gene3D" id="1.10.260.40">
    <property type="entry name" value="lambda repressor-like DNA-binding domains"/>
    <property type="match status" value="1"/>
</dbReference>
<dbReference type="Proteomes" id="UP000287766">
    <property type="component" value="Unassembled WGS sequence"/>
</dbReference>
<dbReference type="InterPro" id="IPR019109">
    <property type="entry name" value="MamF_MmsF"/>
</dbReference>
<dbReference type="EMBL" id="PIPR01000002">
    <property type="protein sequence ID" value="RUO39450.1"/>
    <property type="molecule type" value="Genomic_DNA"/>
</dbReference>
<dbReference type="InterPro" id="IPR010982">
    <property type="entry name" value="Lambda_DNA-bd_dom_sf"/>
</dbReference>
<keyword evidence="2 6" id="KW-0812">Transmembrane</keyword>
<dbReference type="InterPro" id="IPR001387">
    <property type="entry name" value="Cro/C1-type_HTH"/>
</dbReference>
<dbReference type="InterPro" id="IPR050807">
    <property type="entry name" value="TransReg_Diox_bact_type"/>
</dbReference>
<dbReference type="Pfam" id="PF09685">
    <property type="entry name" value="MamF_MmsF"/>
    <property type="match status" value="1"/>
</dbReference>
<organism evidence="8 9">
    <name type="scientific">Pseudidiomarina aestuarii</name>
    <dbReference type="NCBI Taxonomy" id="624146"/>
    <lineage>
        <taxon>Bacteria</taxon>
        <taxon>Pseudomonadati</taxon>
        <taxon>Pseudomonadota</taxon>
        <taxon>Gammaproteobacteria</taxon>
        <taxon>Alteromonadales</taxon>
        <taxon>Idiomarinaceae</taxon>
        <taxon>Pseudidiomarina</taxon>
    </lineage>
</organism>
<feature type="transmembrane region" description="Helical" evidence="6">
    <location>
        <begin position="79"/>
        <end position="106"/>
    </location>
</feature>
<evidence type="ECO:0000313" key="9">
    <source>
        <dbReference type="Proteomes" id="UP000287766"/>
    </source>
</evidence>
<dbReference type="PROSITE" id="PS50943">
    <property type="entry name" value="HTH_CROC1"/>
    <property type="match status" value="1"/>
</dbReference>
<comment type="subcellular location">
    <subcellularLocation>
        <location evidence="1">Membrane</location>
        <topology evidence="1">Multi-pass membrane protein</topology>
    </subcellularLocation>
</comment>
<evidence type="ECO:0000256" key="2">
    <source>
        <dbReference type="ARBA" id="ARBA00022692"/>
    </source>
</evidence>
<evidence type="ECO:0000313" key="8">
    <source>
        <dbReference type="EMBL" id="RUO39450.1"/>
    </source>
</evidence>
<evidence type="ECO:0000256" key="5">
    <source>
        <dbReference type="ARBA" id="ARBA00023136"/>
    </source>
</evidence>
<evidence type="ECO:0000256" key="3">
    <source>
        <dbReference type="ARBA" id="ARBA00022989"/>
    </source>
</evidence>
<protein>
    <submittedName>
        <fullName evidence="8">XRE family transcriptional regulator</fullName>
    </submittedName>
</protein>
<feature type="transmembrane region" description="Helical" evidence="6">
    <location>
        <begin position="146"/>
        <end position="170"/>
    </location>
</feature>
<sequence length="192" mass="21832">MNQAAFAERLLYQRKLKGLSQEQLAENTGVTVRTIQRLEKSEVSPHLRTVKLLAAALDIEVDDLLELENPRDDNVQTKWLLLIHAAPFIGFMVPFLSILIPLFLWIHKRDDHPLYDAHGRAVVNFHITMSILFVLAFVALLSVQGYGFLFFIAVMPFTALVMLINVIAVVKSKKCFYPSIPFLRSKKVTKPS</sequence>
<evidence type="ECO:0000256" key="4">
    <source>
        <dbReference type="ARBA" id="ARBA00023125"/>
    </source>
</evidence>
<comment type="caution">
    <text evidence="8">The sequence shown here is derived from an EMBL/GenBank/DDBJ whole genome shotgun (WGS) entry which is preliminary data.</text>
</comment>
<keyword evidence="9" id="KW-1185">Reference proteome</keyword>
<dbReference type="SMART" id="SM00530">
    <property type="entry name" value="HTH_XRE"/>
    <property type="match status" value="1"/>
</dbReference>
<dbReference type="PANTHER" id="PTHR46797:SF1">
    <property type="entry name" value="METHYLPHOSPHONATE SYNTHASE"/>
    <property type="match status" value="1"/>
</dbReference>
<feature type="domain" description="HTH cro/C1-type" evidence="7">
    <location>
        <begin position="10"/>
        <end position="64"/>
    </location>
</feature>
<proteinExistence type="predicted"/>
<gene>
    <name evidence="8" type="ORF">CWE22_09110</name>
</gene>
<dbReference type="Pfam" id="PF01381">
    <property type="entry name" value="HTH_3"/>
    <property type="match status" value="1"/>
</dbReference>